<dbReference type="PANTHER" id="PTHR36151">
    <property type="entry name" value="BLR2777 PROTEIN"/>
    <property type="match status" value="1"/>
</dbReference>
<dbReference type="AlphaFoldDB" id="A0A4S8N451"/>
<dbReference type="PANTHER" id="PTHR36151:SF3">
    <property type="entry name" value="ER-BOUND OXYGENASE MPAB_MPAB'_RUBBER OXYGENASE CATALYTIC DOMAIN-CONTAINING PROTEIN"/>
    <property type="match status" value="1"/>
</dbReference>
<organism evidence="2 3">
    <name type="scientific">Nocardioides caeni</name>
    <dbReference type="NCBI Taxonomy" id="574700"/>
    <lineage>
        <taxon>Bacteria</taxon>
        <taxon>Bacillati</taxon>
        <taxon>Actinomycetota</taxon>
        <taxon>Actinomycetes</taxon>
        <taxon>Propionibacteriales</taxon>
        <taxon>Nocardioidaceae</taxon>
        <taxon>Nocardioides</taxon>
    </lineage>
</organism>
<dbReference type="Proteomes" id="UP000307087">
    <property type="component" value="Unassembled WGS sequence"/>
</dbReference>
<sequence length="269" mass="30185">MDTSVLVQGVNAFVLLGGAANVIMQLANAPVGHGVMESRVDEGNLFKNPRRRMRTTAAYLAVALHGTAEERAAMRRATNSSHAQVRSEPGAPVAYNAFDPALQKWVAACLYKGVEDAYVLAHGPLPADIAEDFLQQGKVFGTTLQMDADAWPATRADFEEYWTTTTAGLAIDDRTREFLLRVVNLDYLDARIPAKVRRFRVWSTSGYLGPDFRRLMDLPWTEEDQARFDRFNRRTARIVRSLPAAARQLPVRGHLRDVRRRMARGEPLF</sequence>
<name>A0A4S8N451_9ACTN</name>
<evidence type="ECO:0000259" key="1">
    <source>
        <dbReference type="Pfam" id="PF09995"/>
    </source>
</evidence>
<reference evidence="2 3" key="1">
    <citation type="journal article" date="2009" name="Int. J. Syst. Evol. Microbiol.">
        <title>Nocardioides caeni sp. nov., isolated from wastewater.</title>
        <authorList>
            <person name="Yoon J.H."/>
            <person name="Kang S.J."/>
            <person name="Park S."/>
            <person name="Kim W."/>
            <person name="Oh T.K."/>
        </authorList>
    </citation>
    <scope>NUCLEOTIDE SEQUENCE [LARGE SCALE GENOMIC DNA]</scope>
    <source>
        <strain evidence="2 3">DSM 23134</strain>
    </source>
</reference>
<dbReference type="InterPro" id="IPR018713">
    <property type="entry name" value="MPAB/Lcp_cat_dom"/>
</dbReference>
<protein>
    <submittedName>
        <fullName evidence="2">DUF2236 domain-containing protein</fullName>
    </submittedName>
</protein>
<comment type="caution">
    <text evidence="2">The sequence shown here is derived from an EMBL/GenBank/DDBJ whole genome shotgun (WGS) entry which is preliminary data.</text>
</comment>
<keyword evidence="3" id="KW-1185">Reference proteome</keyword>
<dbReference type="GO" id="GO:0016491">
    <property type="term" value="F:oxidoreductase activity"/>
    <property type="evidence" value="ECO:0007669"/>
    <property type="project" value="InterPro"/>
</dbReference>
<feature type="domain" description="ER-bound oxygenase mpaB/mpaB'/Rubber oxygenase catalytic" evidence="1">
    <location>
        <begin position="11"/>
        <end position="233"/>
    </location>
</feature>
<evidence type="ECO:0000313" key="3">
    <source>
        <dbReference type="Proteomes" id="UP000307087"/>
    </source>
</evidence>
<dbReference type="Pfam" id="PF09995">
    <property type="entry name" value="MPAB_Lcp_cat"/>
    <property type="match status" value="1"/>
</dbReference>
<dbReference type="EMBL" id="STGW01000009">
    <property type="protein sequence ID" value="THV10837.1"/>
    <property type="molecule type" value="Genomic_DNA"/>
</dbReference>
<accession>A0A4S8N451</accession>
<evidence type="ECO:0000313" key="2">
    <source>
        <dbReference type="EMBL" id="THV10837.1"/>
    </source>
</evidence>
<dbReference type="OrthoDB" id="3422701at2"/>
<gene>
    <name evidence="2" type="ORF">E9934_13930</name>
</gene>
<proteinExistence type="predicted"/>